<keyword evidence="5 7" id="KW-0560">Oxidoreductase</keyword>
<dbReference type="Pfam" id="PF00199">
    <property type="entry name" value="Catalase"/>
    <property type="match status" value="1"/>
</dbReference>
<comment type="function">
    <text evidence="7">Has an organic peroxide-dependent peroxidase activity.</text>
</comment>
<dbReference type="EMBL" id="OCND01000001">
    <property type="protein sequence ID" value="SOD51588.1"/>
    <property type="molecule type" value="Genomic_DNA"/>
</dbReference>
<reference evidence="13 14" key="1">
    <citation type="submission" date="2017-09" db="EMBL/GenBank/DDBJ databases">
        <authorList>
            <person name="Ehlers B."/>
            <person name="Leendertz F.H."/>
        </authorList>
    </citation>
    <scope>NUCLEOTIDE SEQUENCE [LARGE SCALE GENOMIC DNA]</scope>
    <source>
        <strain evidence="13 14">CGMCC 1.10978</strain>
    </source>
</reference>
<dbReference type="EC" id="1.11.1.-" evidence="7"/>
<dbReference type="InterPro" id="IPR011614">
    <property type="entry name" value="Catalase_core"/>
</dbReference>
<accession>A0A286CYW1</accession>
<dbReference type="GO" id="GO:0005737">
    <property type="term" value="C:cytoplasm"/>
    <property type="evidence" value="ECO:0007669"/>
    <property type="project" value="TreeGrafter"/>
</dbReference>
<keyword evidence="11" id="KW-0472">Membrane</keyword>
<sequence>MPTLPPDPLMPPKPPMPWPALAAIATIVLLLATAFAWAAGWIGRDRLTAPRLVDAIEGGKPYAGFRRAHSKGVCVAGYFEPSTQAAALSRAQVFSQPRTAVQGRLSIGGADPYALDAQARVRSLALLLKTENGQEWRMAMNSFPFFPVSTPAGFHKQLVASRPDPATGKPDPAKMAAFLAEHPEAKRFQAWAKSAPWSSSWANTAYNGVNAFRFVDAAGRERFVRWSMEPQAPFEPLSEAERQQANPDYLREDLQARLQQGPLRWNLVIVEAAPGDPVDDPSQAWPENRPRHIAGVLVLKTSQPQATGQCRDVNYDPTVVPDGIALSSDPILAARAATYSVSFNRRERETARNQAPPATAVTAQEAAR</sequence>
<evidence type="ECO:0000256" key="10">
    <source>
        <dbReference type="SAM" id="MobiDB-lite"/>
    </source>
</evidence>
<dbReference type="Proteomes" id="UP000219374">
    <property type="component" value="Unassembled WGS sequence"/>
</dbReference>
<comment type="similarity">
    <text evidence="1 7">Belongs to the catalase family.</text>
</comment>
<dbReference type="RefSeq" id="WP_425479648.1">
    <property type="nucleotide sequence ID" value="NZ_OCND01000001.1"/>
</dbReference>
<dbReference type="PIRSF" id="PIRSF000296">
    <property type="entry name" value="SrpA"/>
    <property type="match status" value="1"/>
</dbReference>
<dbReference type="InterPro" id="IPR024168">
    <property type="entry name" value="Catalase_SrpA-type_pred"/>
</dbReference>
<evidence type="ECO:0000256" key="6">
    <source>
        <dbReference type="ARBA" id="ARBA00023004"/>
    </source>
</evidence>
<dbReference type="GO" id="GO:0020037">
    <property type="term" value="F:heme binding"/>
    <property type="evidence" value="ECO:0007669"/>
    <property type="project" value="InterPro"/>
</dbReference>
<evidence type="ECO:0000313" key="13">
    <source>
        <dbReference type="EMBL" id="SOD51588.1"/>
    </source>
</evidence>
<dbReference type="GO" id="GO:0046872">
    <property type="term" value="F:metal ion binding"/>
    <property type="evidence" value="ECO:0007669"/>
    <property type="project" value="UniProtKB-KW"/>
</dbReference>
<keyword evidence="11" id="KW-1133">Transmembrane helix</keyword>
<organism evidence="13 14">
    <name type="scientific">Pseudoxanthomonas wuyuanensis</name>
    <dbReference type="NCBI Taxonomy" id="1073196"/>
    <lineage>
        <taxon>Bacteria</taxon>
        <taxon>Pseudomonadati</taxon>
        <taxon>Pseudomonadota</taxon>
        <taxon>Gammaproteobacteria</taxon>
        <taxon>Lysobacterales</taxon>
        <taxon>Lysobacteraceae</taxon>
        <taxon>Pseudoxanthomonas</taxon>
    </lineage>
</organism>
<dbReference type="PANTHER" id="PTHR11465">
    <property type="entry name" value="CATALASE"/>
    <property type="match status" value="1"/>
</dbReference>
<keyword evidence="11" id="KW-0812">Transmembrane</keyword>
<dbReference type="InterPro" id="IPR018028">
    <property type="entry name" value="Catalase"/>
</dbReference>
<feature type="active site" evidence="8">
    <location>
        <position position="69"/>
    </location>
</feature>
<evidence type="ECO:0000313" key="14">
    <source>
        <dbReference type="Proteomes" id="UP000219374"/>
    </source>
</evidence>
<evidence type="ECO:0000256" key="7">
    <source>
        <dbReference type="PIRNR" id="PIRNR000296"/>
    </source>
</evidence>
<keyword evidence="2 7" id="KW-0575">Peroxidase</keyword>
<dbReference type="PROSITE" id="PS51402">
    <property type="entry name" value="CATALASE_3"/>
    <property type="match status" value="1"/>
</dbReference>
<feature type="domain" description="Catalase core" evidence="12">
    <location>
        <begin position="32"/>
        <end position="367"/>
    </location>
</feature>
<proteinExistence type="inferred from homology"/>
<dbReference type="PANTHER" id="PTHR11465:SF9">
    <property type="entry name" value="CATALASE"/>
    <property type="match status" value="1"/>
</dbReference>
<dbReference type="Gene3D" id="2.40.180.10">
    <property type="entry name" value="Catalase core domain"/>
    <property type="match status" value="1"/>
</dbReference>
<gene>
    <name evidence="13" type="ORF">SAMN06296416_101714</name>
</gene>
<evidence type="ECO:0000256" key="3">
    <source>
        <dbReference type="ARBA" id="ARBA00022617"/>
    </source>
</evidence>
<dbReference type="Gene3D" id="1.20.1280.120">
    <property type="match status" value="1"/>
</dbReference>
<dbReference type="GO" id="GO:0042744">
    <property type="term" value="P:hydrogen peroxide catabolic process"/>
    <property type="evidence" value="ECO:0007669"/>
    <property type="project" value="TreeGrafter"/>
</dbReference>
<feature type="transmembrane region" description="Helical" evidence="11">
    <location>
        <begin position="20"/>
        <end position="42"/>
    </location>
</feature>
<dbReference type="SMART" id="SM01060">
    <property type="entry name" value="Catalase"/>
    <property type="match status" value="1"/>
</dbReference>
<dbReference type="AlphaFoldDB" id="A0A286CYW1"/>
<comment type="cofactor">
    <cofactor evidence="7">
        <name>heme</name>
        <dbReference type="ChEBI" id="CHEBI:30413"/>
    </cofactor>
</comment>
<evidence type="ECO:0000256" key="11">
    <source>
        <dbReference type="SAM" id="Phobius"/>
    </source>
</evidence>
<feature type="region of interest" description="Disordered" evidence="10">
    <location>
        <begin position="345"/>
        <end position="368"/>
    </location>
</feature>
<evidence type="ECO:0000256" key="2">
    <source>
        <dbReference type="ARBA" id="ARBA00022559"/>
    </source>
</evidence>
<keyword evidence="3 7" id="KW-0349">Heme</keyword>
<dbReference type="InterPro" id="IPR020835">
    <property type="entry name" value="Catalase_sf"/>
</dbReference>
<name>A0A286CYW1_9GAMM</name>
<feature type="binding site" description="axial binding residue" evidence="9">
    <location>
        <position position="339"/>
    </location>
    <ligand>
        <name>heme</name>
        <dbReference type="ChEBI" id="CHEBI:30413"/>
    </ligand>
    <ligandPart>
        <name>Fe</name>
        <dbReference type="ChEBI" id="CHEBI:18248"/>
    </ligandPart>
</feature>
<keyword evidence="6 7" id="KW-0408">Iron</keyword>
<evidence type="ECO:0000259" key="12">
    <source>
        <dbReference type="SMART" id="SM01060"/>
    </source>
</evidence>
<dbReference type="CDD" id="cd08153">
    <property type="entry name" value="srpA_like"/>
    <property type="match status" value="1"/>
</dbReference>
<keyword evidence="4 7" id="KW-0479">Metal-binding</keyword>
<evidence type="ECO:0000256" key="1">
    <source>
        <dbReference type="ARBA" id="ARBA00005329"/>
    </source>
</evidence>
<evidence type="ECO:0000256" key="9">
    <source>
        <dbReference type="PIRSR" id="PIRSR000296-2"/>
    </source>
</evidence>
<dbReference type="SUPFAM" id="SSF56634">
    <property type="entry name" value="Heme-dependent catalase-like"/>
    <property type="match status" value="1"/>
</dbReference>
<keyword evidence="14" id="KW-1185">Reference proteome</keyword>
<evidence type="ECO:0000256" key="8">
    <source>
        <dbReference type="PIRSR" id="PIRSR000296-1"/>
    </source>
</evidence>
<dbReference type="GO" id="GO:0004096">
    <property type="term" value="F:catalase activity"/>
    <property type="evidence" value="ECO:0007669"/>
    <property type="project" value="InterPro"/>
</dbReference>
<evidence type="ECO:0000256" key="4">
    <source>
        <dbReference type="ARBA" id="ARBA00022723"/>
    </source>
</evidence>
<dbReference type="GO" id="GO:0042542">
    <property type="term" value="P:response to hydrogen peroxide"/>
    <property type="evidence" value="ECO:0007669"/>
    <property type="project" value="TreeGrafter"/>
</dbReference>
<protein>
    <recommendedName>
        <fullName evidence="7">Catalase-related peroxidase</fullName>
        <ecNumber evidence="7">1.11.1.-</ecNumber>
    </recommendedName>
</protein>
<evidence type="ECO:0000256" key="5">
    <source>
        <dbReference type="ARBA" id="ARBA00023002"/>
    </source>
</evidence>